<dbReference type="GeneID" id="301191432"/>
<evidence type="ECO:0000313" key="1">
    <source>
        <dbReference type="EMBL" id="KYD11810.1"/>
    </source>
</evidence>
<dbReference type="Proteomes" id="UP000075455">
    <property type="component" value="Unassembled WGS sequence"/>
</dbReference>
<dbReference type="PATRIC" id="fig|81408.3.peg.4397"/>
<dbReference type="AlphaFoldDB" id="A0A150LHT9"/>
<organism evidence="1 2">
    <name type="scientific">Saccharococcus caldoxylosilyticus</name>
    <dbReference type="NCBI Taxonomy" id="81408"/>
    <lineage>
        <taxon>Bacteria</taxon>
        <taxon>Bacillati</taxon>
        <taxon>Bacillota</taxon>
        <taxon>Bacilli</taxon>
        <taxon>Bacillales</taxon>
        <taxon>Anoxybacillaceae</taxon>
        <taxon>Saccharococcus</taxon>
    </lineage>
</organism>
<dbReference type="STRING" id="81408.B4119_2307"/>
<reference evidence="1 2" key="1">
    <citation type="submission" date="2016-01" db="EMBL/GenBank/DDBJ databases">
        <title>Draft Genome Sequences of Seven Thermophilic Sporeformers Isolated from Foods.</title>
        <authorList>
            <person name="Berendsen E.M."/>
            <person name="Wells-Bennik M.H."/>
            <person name="Krawcyk A.O."/>
            <person name="De Jong A."/>
            <person name="Holsappel S."/>
            <person name="Eijlander R.T."/>
            <person name="Kuipers O.P."/>
        </authorList>
    </citation>
    <scope>NUCLEOTIDE SEQUENCE [LARGE SCALE GENOMIC DNA]</scope>
    <source>
        <strain evidence="1 2">B4119</strain>
    </source>
</reference>
<dbReference type="RefSeq" id="WP_061579736.1">
    <property type="nucleotide sequence ID" value="NZ_CP040553.1"/>
</dbReference>
<accession>A0A150LHT9</accession>
<gene>
    <name evidence="1" type="ORF">B4119_2307</name>
</gene>
<name>A0A150LHT9_9BACL</name>
<evidence type="ECO:0008006" key="3">
    <source>
        <dbReference type="Google" id="ProtNLM"/>
    </source>
</evidence>
<sequence length="179" mass="20533">MEPSKRQKLMKKIESHLRTTARKLVKFDTEGEALQYLVNSFRAELECDLIAIVLKEGNDVVPTLYQGDFLYGTTYPPIEIASCSPRLFEGSVTFQEMEGNDTCPLIGLLRRNDITTWFSVPIKDEESEYGICMIGFQRHVSLLAEAKQLFDDFGEDVALAITVARKKEIKQRREHIHFN</sequence>
<dbReference type="eggNOG" id="COG2508">
    <property type="taxonomic scope" value="Bacteria"/>
</dbReference>
<proteinExistence type="predicted"/>
<dbReference type="EMBL" id="LQYS01000066">
    <property type="protein sequence ID" value="KYD11810.1"/>
    <property type="molecule type" value="Genomic_DNA"/>
</dbReference>
<dbReference type="SUPFAM" id="SSF55781">
    <property type="entry name" value="GAF domain-like"/>
    <property type="match status" value="1"/>
</dbReference>
<comment type="caution">
    <text evidence="1">The sequence shown here is derived from an EMBL/GenBank/DDBJ whole genome shotgun (WGS) entry which is preliminary data.</text>
</comment>
<dbReference type="eggNOG" id="COG2203">
    <property type="taxonomic scope" value="Bacteria"/>
</dbReference>
<evidence type="ECO:0000313" key="2">
    <source>
        <dbReference type="Proteomes" id="UP000075455"/>
    </source>
</evidence>
<protein>
    <recommendedName>
        <fullName evidence="3">GAF domain-containing protein</fullName>
    </recommendedName>
</protein>